<dbReference type="InterPro" id="IPR000907">
    <property type="entry name" value="LipOase"/>
</dbReference>
<keyword evidence="3" id="KW-0560">Oxidoreductase</keyword>
<sequence>MGALLCSRKDHHHHFDVMVDTGDRKGSGTDAHIYIRLHDVNENRSIDTELNHVLQNNFERGSTDYFRISSGVESLADLKFIEIWRDTTGLFDDWFCEIITVVDRRTKKEFIFPIHRWILPHKIYHLQQYDMVLPQDDEKADQRKDELEDKKRLYQLAYAGDLHIPRIKDFPSDEAFSDDYKWDIGSTALKVGIAAKIRAFTTKRIQSLDDVEDLYYPPILPKPLAVNNWRCDKEFGYNRMNGCNPSHIRLCSQIPDSFAVSEDDLKPILEGLTIEETIERKRLFIINFEFLRDLPCQEGEKMCAPKALFFVNSEKYLIPVAIQLFPDPADDNPVFYPSDPEYTWLLAKMYFCNADASVHQAASHFGMTHVVMESAAIATHHCLSPSHPIFRLLAPHFLNIIAINNKGLDLLMGKGSISDTLMVTGSVGVSEIINRTWKEWRLDQQGSFLKDLEDRGVDDPDVLPNYHYRDDALLIHNAIREYARTIIECFYDSPAKIEGDHELQEWGRFLSGTSSKMGEITVKMKGVPNDGNFRSAEDVSEVVTGFIFICSVTHAAVNFGIYDQYAFPPSYPGWLHGDPPTSKEPVSEQDVFSQLPTKQDIVHWMTVAKVLSERGTKPLGDFELQYIYHPVGLEALNKFRKDLERAGDIIDERNRTRETPYTYLHPKQVPNSISI</sequence>
<dbReference type="CDD" id="cd00113">
    <property type="entry name" value="PLAT"/>
    <property type="match status" value="1"/>
</dbReference>
<dbReference type="InterPro" id="IPR020834">
    <property type="entry name" value="LipOase_CS"/>
</dbReference>
<dbReference type="SUPFAM" id="SSF49723">
    <property type="entry name" value="Lipase/lipooxygenase domain (PLAT/LH2 domain)"/>
    <property type="match status" value="1"/>
</dbReference>
<dbReference type="Gene3D" id="1.20.245.10">
    <property type="entry name" value="Lipoxygenase-1, Domain 5"/>
    <property type="match status" value="1"/>
</dbReference>
<dbReference type="PROSITE" id="PS51393">
    <property type="entry name" value="LIPOXYGENASE_3"/>
    <property type="match status" value="1"/>
</dbReference>
<dbReference type="Pfam" id="PF00305">
    <property type="entry name" value="Lipoxygenase"/>
    <property type="match status" value="1"/>
</dbReference>
<dbReference type="Proteomes" id="UP000007110">
    <property type="component" value="Unassembled WGS sequence"/>
</dbReference>
<dbReference type="SUPFAM" id="SSF48484">
    <property type="entry name" value="Lipoxigenase"/>
    <property type="match status" value="1"/>
</dbReference>
<evidence type="ECO:0000259" key="6">
    <source>
        <dbReference type="PROSITE" id="PS50095"/>
    </source>
</evidence>
<dbReference type="GeneID" id="585142"/>
<organism evidence="8 9">
    <name type="scientific">Strongylocentrotus purpuratus</name>
    <name type="common">Purple sea urchin</name>
    <dbReference type="NCBI Taxonomy" id="7668"/>
    <lineage>
        <taxon>Eukaryota</taxon>
        <taxon>Metazoa</taxon>
        <taxon>Echinodermata</taxon>
        <taxon>Eleutherozoa</taxon>
        <taxon>Echinozoa</taxon>
        <taxon>Echinoidea</taxon>
        <taxon>Euechinoidea</taxon>
        <taxon>Echinacea</taxon>
        <taxon>Camarodonta</taxon>
        <taxon>Echinidea</taxon>
        <taxon>Strongylocentrotidae</taxon>
        <taxon>Strongylocentrotus</taxon>
    </lineage>
</organism>
<dbReference type="Gene3D" id="2.40.180.10">
    <property type="entry name" value="Catalase core domain"/>
    <property type="match status" value="1"/>
</dbReference>
<dbReference type="Pfam" id="PF01477">
    <property type="entry name" value="PLAT"/>
    <property type="match status" value="1"/>
</dbReference>
<dbReference type="InterPro" id="IPR013819">
    <property type="entry name" value="LipOase_C"/>
</dbReference>
<feature type="domain" description="Lipoxygenase" evidence="7">
    <location>
        <begin position="122"/>
        <end position="675"/>
    </location>
</feature>
<dbReference type="FunCoup" id="A0A7M7NXE7">
    <property type="interactions" value="100"/>
</dbReference>
<keyword evidence="9" id="KW-1185">Reference proteome</keyword>
<evidence type="ECO:0000256" key="5">
    <source>
        <dbReference type="PROSITE-ProRule" id="PRU00152"/>
    </source>
</evidence>
<evidence type="ECO:0000256" key="3">
    <source>
        <dbReference type="ARBA" id="ARBA00023002"/>
    </source>
</evidence>
<reference evidence="8" key="2">
    <citation type="submission" date="2021-01" db="UniProtKB">
        <authorList>
            <consortium name="EnsemblMetazoa"/>
        </authorList>
    </citation>
    <scope>IDENTIFICATION</scope>
</reference>
<dbReference type="PRINTS" id="PR00087">
    <property type="entry name" value="LIPOXYGENASE"/>
</dbReference>
<evidence type="ECO:0000313" key="8">
    <source>
        <dbReference type="EnsemblMetazoa" id="XP_030843165"/>
    </source>
</evidence>
<keyword evidence="2" id="KW-0223">Dioxygenase</keyword>
<dbReference type="GO" id="GO:0046872">
    <property type="term" value="F:metal ion binding"/>
    <property type="evidence" value="ECO:0007669"/>
    <property type="project" value="UniProtKB-KW"/>
</dbReference>
<dbReference type="GO" id="GO:0034440">
    <property type="term" value="P:lipid oxidation"/>
    <property type="evidence" value="ECO:0007669"/>
    <property type="project" value="InterPro"/>
</dbReference>
<dbReference type="InterPro" id="IPR036226">
    <property type="entry name" value="LipOase_C_sf"/>
</dbReference>
<dbReference type="Gene3D" id="3.10.450.60">
    <property type="match status" value="1"/>
</dbReference>
<dbReference type="PROSITE" id="PS50095">
    <property type="entry name" value="PLAT"/>
    <property type="match status" value="1"/>
</dbReference>
<dbReference type="RefSeq" id="XP_030843165.1">
    <property type="nucleotide sequence ID" value="XM_030987305.1"/>
</dbReference>
<feature type="domain" description="PLAT" evidence="6">
    <location>
        <begin position="13"/>
        <end position="132"/>
    </location>
</feature>
<evidence type="ECO:0000313" key="9">
    <source>
        <dbReference type="Proteomes" id="UP000007110"/>
    </source>
</evidence>
<evidence type="ECO:0000259" key="7">
    <source>
        <dbReference type="PROSITE" id="PS51393"/>
    </source>
</evidence>
<dbReference type="AlphaFoldDB" id="A0A7M7NXE7"/>
<dbReference type="EnsemblMetazoa" id="XM_030987305">
    <property type="protein sequence ID" value="XP_030843165"/>
    <property type="gene ID" value="LOC585142"/>
</dbReference>
<dbReference type="PROSITE" id="PS00081">
    <property type="entry name" value="LIPOXYGENASE_2"/>
    <property type="match status" value="1"/>
</dbReference>
<accession>A0A7M7NXE7</accession>
<reference evidence="9" key="1">
    <citation type="submission" date="2015-02" db="EMBL/GenBank/DDBJ databases">
        <title>Genome sequencing for Strongylocentrotus purpuratus.</title>
        <authorList>
            <person name="Murali S."/>
            <person name="Liu Y."/>
            <person name="Vee V."/>
            <person name="English A."/>
            <person name="Wang M."/>
            <person name="Skinner E."/>
            <person name="Han Y."/>
            <person name="Muzny D.M."/>
            <person name="Worley K.C."/>
            <person name="Gibbs R.A."/>
        </authorList>
    </citation>
    <scope>NUCLEOTIDE SEQUENCE</scope>
</reference>
<dbReference type="GO" id="GO:0016702">
    <property type="term" value="F:oxidoreductase activity, acting on single donors with incorporation of molecular oxygen, incorporation of two atoms of oxygen"/>
    <property type="evidence" value="ECO:0007669"/>
    <property type="project" value="InterPro"/>
</dbReference>
<name>A0A7M7NXE7_STRPU</name>
<dbReference type="InterPro" id="IPR001024">
    <property type="entry name" value="PLAT/LH2_dom"/>
</dbReference>
<evidence type="ECO:0000256" key="4">
    <source>
        <dbReference type="ARBA" id="ARBA00023098"/>
    </source>
</evidence>
<dbReference type="PANTHER" id="PTHR11771">
    <property type="entry name" value="LIPOXYGENASE"/>
    <property type="match status" value="1"/>
</dbReference>
<dbReference type="SMART" id="SM00308">
    <property type="entry name" value="LH2"/>
    <property type="match status" value="1"/>
</dbReference>
<protein>
    <recommendedName>
        <fullName evidence="10">Arachidonate 5-lipoxygenase</fullName>
    </recommendedName>
</protein>
<evidence type="ECO:0000256" key="2">
    <source>
        <dbReference type="ARBA" id="ARBA00022964"/>
    </source>
</evidence>
<dbReference type="InParanoid" id="A0A7M7NXE7"/>
<keyword evidence="1" id="KW-0479">Metal-binding</keyword>
<dbReference type="InterPro" id="IPR036392">
    <property type="entry name" value="PLAT/LH2_dom_sf"/>
</dbReference>
<keyword evidence="4" id="KW-0443">Lipid metabolism</keyword>
<comment type="caution">
    <text evidence="5">Lacks conserved residue(s) required for the propagation of feature annotation.</text>
</comment>
<proteinExistence type="predicted"/>
<evidence type="ECO:0000256" key="1">
    <source>
        <dbReference type="ARBA" id="ARBA00022723"/>
    </source>
</evidence>
<evidence type="ECO:0008006" key="10">
    <source>
        <dbReference type="Google" id="ProtNLM"/>
    </source>
</evidence>